<name>A0A9D2AXT9_9SPHI</name>
<proteinExistence type="predicted"/>
<reference evidence="1" key="1">
    <citation type="journal article" date="2021" name="PeerJ">
        <title>Extensive microbial diversity within the chicken gut microbiome revealed by metagenomics and culture.</title>
        <authorList>
            <person name="Gilroy R."/>
            <person name="Ravi A."/>
            <person name="Getino M."/>
            <person name="Pursley I."/>
            <person name="Horton D.L."/>
            <person name="Alikhan N.F."/>
            <person name="Baker D."/>
            <person name="Gharbi K."/>
            <person name="Hall N."/>
            <person name="Watson M."/>
            <person name="Adriaenssens E.M."/>
            <person name="Foster-Nyarko E."/>
            <person name="Jarju S."/>
            <person name="Secka A."/>
            <person name="Antonio M."/>
            <person name="Oren A."/>
            <person name="Chaudhuri R.R."/>
            <person name="La Ragione R."/>
            <person name="Hildebrand F."/>
            <person name="Pallen M.J."/>
        </authorList>
    </citation>
    <scope>NUCLEOTIDE SEQUENCE</scope>
    <source>
        <strain evidence="1">1719</strain>
    </source>
</reference>
<evidence type="ECO:0000313" key="1">
    <source>
        <dbReference type="EMBL" id="HIX54172.1"/>
    </source>
</evidence>
<dbReference type="AlphaFoldDB" id="A0A9D2AXT9"/>
<dbReference type="EMBL" id="DXEZ01000113">
    <property type="protein sequence ID" value="HIX54172.1"/>
    <property type="molecule type" value="Genomic_DNA"/>
</dbReference>
<gene>
    <name evidence="1" type="ORF">H9853_04045</name>
</gene>
<protein>
    <submittedName>
        <fullName evidence="1">Uncharacterized protein</fullName>
    </submittedName>
</protein>
<evidence type="ECO:0000313" key="2">
    <source>
        <dbReference type="Proteomes" id="UP000824156"/>
    </source>
</evidence>
<reference evidence="1" key="2">
    <citation type="submission" date="2021-04" db="EMBL/GenBank/DDBJ databases">
        <authorList>
            <person name="Gilroy R."/>
        </authorList>
    </citation>
    <scope>NUCLEOTIDE SEQUENCE</scope>
    <source>
        <strain evidence="1">1719</strain>
    </source>
</reference>
<accession>A0A9D2AXT9</accession>
<dbReference type="Proteomes" id="UP000824156">
    <property type="component" value="Unassembled WGS sequence"/>
</dbReference>
<organism evidence="1 2">
    <name type="scientific">Candidatus Sphingobacterium stercoripullorum</name>
    <dbReference type="NCBI Taxonomy" id="2838759"/>
    <lineage>
        <taxon>Bacteria</taxon>
        <taxon>Pseudomonadati</taxon>
        <taxon>Bacteroidota</taxon>
        <taxon>Sphingobacteriia</taxon>
        <taxon>Sphingobacteriales</taxon>
        <taxon>Sphingobacteriaceae</taxon>
        <taxon>Sphingobacterium</taxon>
    </lineage>
</organism>
<comment type="caution">
    <text evidence="1">The sequence shown here is derived from an EMBL/GenBank/DDBJ whole genome shotgun (WGS) entry which is preliminary data.</text>
</comment>
<sequence length="267" mass="30861">MADAANTPLVIEKNLVNSFVSLLEEYAGKPIHCEAHDSGVYTIYESSWPFKLWVYPKDVQKRLDSGNSSAIHIDTYQLINDQLKIVKRLLIYAGLAQKIFARKTTLSKVNKIEALAFLKRYHIQEPFLGKHRWGLYYNDELVSLAVFSNKRTMREKGDNYQSAELIRFCNKSPYVIVGGLSKLLKYHMKSKNLQDIMTYVDKDWGSSKKLEKIGFELVDQLAPISFWIHESERFLVRDPATLLELKERYPSGYLKENSGSLKMLLKL</sequence>